<dbReference type="PROSITE" id="PS00107">
    <property type="entry name" value="PROTEIN_KINASE_ATP"/>
    <property type="match status" value="1"/>
</dbReference>
<sequence>MEEYISRSSRSAPSLKDYQLCQPVGEGTFGKVWLARCRQNGASCAVKVVRRDIRKHESGDGGRVRREVDCLKRIDPFFPFICQFYEDFENDEYHFMVLQFHPGGTLRQLIHSMGALEEAPARIYVAELTLALDHLKRRSIVFRDLKTDNVLIDAAGHLKLTDFGLAKIIRQRTNSCTGSPHIMAPETLPPCESYDFKADWYSLGVCMYEMLCGAPPFSSVLDQIHVLFMRVTRDEIEFPETFSPESCQVLQKLFRKNPHERLASLEEMQRQKWFERLNWNKVLSQQYPGPYIARETAKLSLHSYPAGFTHFAALEYM</sequence>
<keyword evidence="9" id="KW-1185">Reference proteome</keyword>
<feature type="binding site" evidence="6">
    <location>
        <position position="47"/>
    </location>
    <ligand>
        <name>ATP</name>
        <dbReference type="ChEBI" id="CHEBI:30616"/>
    </ligand>
</feature>
<evidence type="ECO:0000313" key="9">
    <source>
        <dbReference type="Proteomes" id="UP000765509"/>
    </source>
</evidence>
<dbReference type="PROSITE" id="PS50011">
    <property type="entry name" value="PROTEIN_KINASE_DOM"/>
    <property type="match status" value="1"/>
</dbReference>
<dbReference type="Gene3D" id="1.10.510.10">
    <property type="entry name" value="Transferase(Phosphotransferase) domain 1"/>
    <property type="match status" value="1"/>
</dbReference>
<dbReference type="PANTHER" id="PTHR24351">
    <property type="entry name" value="RIBOSOMAL PROTEIN S6 KINASE"/>
    <property type="match status" value="1"/>
</dbReference>
<dbReference type="InterPro" id="IPR011009">
    <property type="entry name" value="Kinase-like_dom_sf"/>
</dbReference>
<dbReference type="AlphaFoldDB" id="A0A9Q3HMA4"/>
<keyword evidence="1" id="KW-0723">Serine/threonine-protein kinase</keyword>
<dbReference type="OrthoDB" id="2501594at2759"/>
<organism evidence="8 9">
    <name type="scientific">Austropuccinia psidii MF-1</name>
    <dbReference type="NCBI Taxonomy" id="1389203"/>
    <lineage>
        <taxon>Eukaryota</taxon>
        <taxon>Fungi</taxon>
        <taxon>Dikarya</taxon>
        <taxon>Basidiomycota</taxon>
        <taxon>Pucciniomycotina</taxon>
        <taxon>Pucciniomycetes</taxon>
        <taxon>Pucciniales</taxon>
        <taxon>Sphaerophragmiaceae</taxon>
        <taxon>Austropuccinia</taxon>
    </lineage>
</organism>
<keyword evidence="3 6" id="KW-0547">Nucleotide-binding</keyword>
<dbReference type="FunFam" id="1.10.510.10:FF:000571">
    <property type="entry name" value="Maternal embryonic leucine zipper kinase"/>
    <property type="match status" value="1"/>
</dbReference>
<dbReference type="GO" id="GO:0004674">
    <property type="term" value="F:protein serine/threonine kinase activity"/>
    <property type="evidence" value="ECO:0007669"/>
    <property type="project" value="UniProtKB-KW"/>
</dbReference>
<dbReference type="SMART" id="SM00220">
    <property type="entry name" value="S_TKc"/>
    <property type="match status" value="1"/>
</dbReference>
<evidence type="ECO:0000256" key="3">
    <source>
        <dbReference type="ARBA" id="ARBA00022741"/>
    </source>
</evidence>
<evidence type="ECO:0000256" key="5">
    <source>
        <dbReference type="ARBA" id="ARBA00022840"/>
    </source>
</evidence>
<keyword evidence="5 6" id="KW-0067">ATP-binding</keyword>
<dbReference type="Pfam" id="PF00069">
    <property type="entry name" value="Pkinase"/>
    <property type="match status" value="1"/>
</dbReference>
<feature type="domain" description="Protein kinase" evidence="7">
    <location>
        <begin position="18"/>
        <end position="274"/>
    </location>
</feature>
<evidence type="ECO:0000256" key="6">
    <source>
        <dbReference type="PROSITE-ProRule" id="PRU10141"/>
    </source>
</evidence>
<keyword evidence="2" id="KW-0808">Transferase</keyword>
<evidence type="ECO:0000256" key="1">
    <source>
        <dbReference type="ARBA" id="ARBA00022527"/>
    </source>
</evidence>
<evidence type="ECO:0000256" key="4">
    <source>
        <dbReference type="ARBA" id="ARBA00022777"/>
    </source>
</evidence>
<dbReference type="Proteomes" id="UP000765509">
    <property type="component" value="Unassembled WGS sequence"/>
</dbReference>
<keyword evidence="4" id="KW-0418">Kinase</keyword>
<evidence type="ECO:0000259" key="7">
    <source>
        <dbReference type="PROSITE" id="PS50011"/>
    </source>
</evidence>
<dbReference type="Gene3D" id="3.30.200.20">
    <property type="entry name" value="Phosphorylase Kinase, domain 1"/>
    <property type="match status" value="1"/>
</dbReference>
<proteinExistence type="predicted"/>
<evidence type="ECO:0000256" key="2">
    <source>
        <dbReference type="ARBA" id="ARBA00022679"/>
    </source>
</evidence>
<dbReference type="EMBL" id="AVOT02021680">
    <property type="protein sequence ID" value="MBW0510641.1"/>
    <property type="molecule type" value="Genomic_DNA"/>
</dbReference>
<name>A0A9Q3HMA4_9BASI</name>
<accession>A0A9Q3HMA4</accession>
<comment type="caution">
    <text evidence="8">The sequence shown here is derived from an EMBL/GenBank/DDBJ whole genome shotgun (WGS) entry which is preliminary data.</text>
</comment>
<dbReference type="GO" id="GO:0005524">
    <property type="term" value="F:ATP binding"/>
    <property type="evidence" value="ECO:0007669"/>
    <property type="project" value="UniProtKB-UniRule"/>
</dbReference>
<gene>
    <name evidence="8" type="ORF">O181_050356</name>
</gene>
<dbReference type="InterPro" id="IPR000719">
    <property type="entry name" value="Prot_kinase_dom"/>
</dbReference>
<dbReference type="InterPro" id="IPR017441">
    <property type="entry name" value="Protein_kinase_ATP_BS"/>
</dbReference>
<protein>
    <recommendedName>
        <fullName evidence="7">Protein kinase domain-containing protein</fullName>
    </recommendedName>
</protein>
<evidence type="ECO:0000313" key="8">
    <source>
        <dbReference type="EMBL" id="MBW0510641.1"/>
    </source>
</evidence>
<dbReference type="SUPFAM" id="SSF56112">
    <property type="entry name" value="Protein kinase-like (PK-like)"/>
    <property type="match status" value="1"/>
</dbReference>
<reference evidence="8" key="1">
    <citation type="submission" date="2021-03" db="EMBL/GenBank/DDBJ databases">
        <title>Draft genome sequence of rust myrtle Austropuccinia psidii MF-1, a brazilian biotype.</title>
        <authorList>
            <person name="Quecine M.C."/>
            <person name="Pachon D.M.R."/>
            <person name="Bonatelli M.L."/>
            <person name="Correr F.H."/>
            <person name="Franceschini L.M."/>
            <person name="Leite T.F."/>
            <person name="Margarido G.R.A."/>
            <person name="Almeida C.A."/>
            <person name="Ferrarezi J.A."/>
            <person name="Labate C.A."/>
        </authorList>
    </citation>
    <scope>NUCLEOTIDE SEQUENCE</scope>
    <source>
        <strain evidence="8">MF-1</strain>
    </source>
</reference>